<evidence type="ECO:0000256" key="8">
    <source>
        <dbReference type="SAM" id="Phobius"/>
    </source>
</evidence>
<dbReference type="InterPro" id="IPR014223">
    <property type="entry name" value="ABC_CydC/D"/>
</dbReference>
<feature type="region of interest" description="Disordered" evidence="7">
    <location>
        <begin position="557"/>
        <end position="609"/>
    </location>
</feature>
<dbReference type="STRING" id="443156.SAMN04489867_2970"/>
<dbReference type="Pfam" id="PF00005">
    <property type="entry name" value="ABC_tran"/>
    <property type="match status" value="1"/>
</dbReference>
<dbReference type="InterPro" id="IPR036640">
    <property type="entry name" value="ABC1_TM_sf"/>
</dbReference>
<dbReference type="NCBIfam" id="TIGR02868">
    <property type="entry name" value="CydC"/>
    <property type="match status" value="1"/>
</dbReference>
<dbReference type="InterPro" id="IPR039421">
    <property type="entry name" value="Type_1_exporter"/>
</dbReference>
<evidence type="ECO:0000259" key="10">
    <source>
        <dbReference type="PROSITE" id="PS50929"/>
    </source>
</evidence>
<dbReference type="PANTHER" id="PTHR24221">
    <property type="entry name" value="ATP-BINDING CASSETTE SUB-FAMILY B"/>
    <property type="match status" value="1"/>
</dbReference>
<dbReference type="RefSeq" id="WP_091787076.1">
    <property type="nucleotide sequence ID" value="NZ_LT629711.1"/>
</dbReference>
<evidence type="ECO:0000256" key="6">
    <source>
        <dbReference type="ARBA" id="ARBA00023136"/>
    </source>
</evidence>
<keyword evidence="4 11" id="KW-0067">ATP-binding</keyword>
<dbReference type="PROSITE" id="PS00211">
    <property type="entry name" value="ABC_TRANSPORTER_1"/>
    <property type="match status" value="1"/>
</dbReference>
<protein>
    <submittedName>
        <fullName evidence="11">ATP-binding cassette, subfamily C, CydC</fullName>
    </submittedName>
</protein>
<keyword evidence="5 8" id="KW-1133">Transmembrane helix</keyword>
<evidence type="ECO:0000259" key="9">
    <source>
        <dbReference type="PROSITE" id="PS50893"/>
    </source>
</evidence>
<feature type="transmembrane region" description="Helical" evidence="8">
    <location>
        <begin position="143"/>
        <end position="164"/>
    </location>
</feature>
<accession>A0A1H0TT48</accession>
<keyword evidence="12" id="KW-1185">Reference proteome</keyword>
<feature type="transmembrane region" description="Helical" evidence="8">
    <location>
        <begin position="39"/>
        <end position="59"/>
    </location>
</feature>
<dbReference type="OrthoDB" id="3237158at2"/>
<dbReference type="InterPro" id="IPR003593">
    <property type="entry name" value="AAA+_ATPase"/>
</dbReference>
<dbReference type="GO" id="GO:0016887">
    <property type="term" value="F:ATP hydrolysis activity"/>
    <property type="evidence" value="ECO:0007669"/>
    <property type="project" value="InterPro"/>
</dbReference>
<gene>
    <name evidence="11" type="ORF">SAMN04489867_2970</name>
</gene>
<reference evidence="12" key="1">
    <citation type="submission" date="2016-10" db="EMBL/GenBank/DDBJ databases">
        <authorList>
            <person name="Varghese N."/>
            <person name="Submissions S."/>
        </authorList>
    </citation>
    <scope>NUCLEOTIDE SEQUENCE [LARGE SCALE GENOMIC DNA]</scope>
    <source>
        <strain evidence="12">DSM 22329</strain>
    </source>
</reference>
<dbReference type="PROSITE" id="PS50929">
    <property type="entry name" value="ABC_TM1F"/>
    <property type="match status" value="1"/>
</dbReference>
<evidence type="ECO:0000256" key="7">
    <source>
        <dbReference type="SAM" id="MobiDB-lite"/>
    </source>
</evidence>
<dbReference type="PANTHER" id="PTHR24221:SF654">
    <property type="entry name" value="ATP-BINDING CASSETTE SUB-FAMILY B MEMBER 6"/>
    <property type="match status" value="1"/>
</dbReference>
<evidence type="ECO:0000313" key="12">
    <source>
        <dbReference type="Proteomes" id="UP000199077"/>
    </source>
</evidence>
<proteinExistence type="predicted"/>
<dbReference type="Gene3D" id="3.40.50.300">
    <property type="entry name" value="P-loop containing nucleotide triphosphate hydrolases"/>
    <property type="match status" value="1"/>
</dbReference>
<dbReference type="InterPro" id="IPR017871">
    <property type="entry name" value="ABC_transporter-like_CS"/>
</dbReference>
<organism evidence="11 12">
    <name type="scientific">Pedococcus dokdonensis</name>
    <dbReference type="NCBI Taxonomy" id="443156"/>
    <lineage>
        <taxon>Bacteria</taxon>
        <taxon>Bacillati</taxon>
        <taxon>Actinomycetota</taxon>
        <taxon>Actinomycetes</taxon>
        <taxon>Micrococcales</taxon>
        <taxon>Intrasporangiaceae</taxon>
        <taxon>Pedococcus</taxon>
    </lineage>
</organism>
<dbReference type="InterPro" id="IPR003439">
    <property type="entry name" value="ABC_transporter-like_ATP-bd"/>
</dbReference>
<dbReference type="SUPFAM" id="SSF90123">
    <property type="entry name" value="ABC transporter transmembrane region"/>
    <property type="match status" value="1"/>
</dbReference>
<keyword evidence="2 8" id="KW-0812">Transmembrane</keyword>
<dbReference type="Gene3D" id="1.20.1560.10">
    <property type="entry name" value="ABC transporter type 1, transmembrane domain"/>
    <property type="match status" value="1"/>
</dbReference>
<comment type="subcellular location">
    <subcellularLocation>
        <location evidence="1">Cell membrane</location>
        <topology evidence="1">Multi-pass membrane protein</topology>
    </subcellularLocation>
</comment>
<dbReference type="GO" id="GO:0005524">
    <property type="term" value="F:ATP binding"/>
    <property type="evidence" value="ECO:0007669"/>
    <property type="project" value="UniProtKB-KW"/>
</dbReference>
<dbReference type="GO" id="GO:0005886">
    <property type="term" value="C:plasma membrane"/>
    <property type="evidence" value="ECO:0007669"/>
    <property type="project" value="UniProtKB-SubCell"/>
</dbReference>
<dbReference type="GO" id="GO:0034775">
    <property type="term" value="P:glutathione transmembrane transport"/>
    <property type="evidence" value="ECO:0007669"/>
    <property type="project" value="InterPro"/>
</dbReference>
<dbReference type="EMBL" id="LT629711">
    <property type="protein sequence ID" value="SDP57262.1"/>
    <property type="molecule type" value="Genomic_DNA"/>
</dbReference>
<dbReference type="PROSITE" id="PS50893">
    <property type="entry name" value="ABC_TRANSPORTER_2"/>
    <property type="match status" value="1"/>
</dbReference>
<feature type="transmembrane region" description="Helical" evidence="8">
    <location>
        <begin position="120"/>
        <end position="137"/>
    </location>
</feature>
<dbReference type="GO" id="GO:0045454">
    <property type="term" value="P:cell redox homeostasis"/>
    <property type="evidence" value="ECO:0007669"/>
    <property type="project" value="InterPro"/>
</dbReference>
<evidence type="ECO:0000256" key="2">
    <source>
        <dbReference type="ARBA" id="ARBA00022692"/>
    </source>
</evidence>
<dbReference type="Proteomes" id="UP000199077">
    <property type="component" value="Chromosome I"/>
</dbReference>
<dbReference type="AlphaFoldDB" id="A0A1H0TT48"/>
<evidence type="ECO:0000256" key="5">
    <source>
        <dbReference type="ARBA" id="ARBA00022989"/>
    </source>
</evidence>
<name>A0A1H0TT48_9MICO</name>
<dbReference type="InterPro" id="IPR027417">
    <property type="entry name" value="P-loop_NTPase"/>
</dbReference>
<sequence>MSPRILAAGGLGGVALASGVALTATSGWLVVRAAERPVILTLLTAIVAVRTFGMARPVFRYWERLRSHDAALDDLATARTRLYAALLPLTPARLPRRGRAAVLAGVVDDLSERVEAQVRVSVPLLTSALAGLATVGLCTWVEPAAGAVVAALLLVAAFTTLLAGRLEARSMDDLGTARGELARVTELVASQALELQAVGAGAAARGWVADAQRQVAHAGRRQSRGRAIATGMLPLSTAIATVACAVVAGRSGHGGPVSALLVLAPYALAEVFGALPEAARAHARAAAAGRRLDALLDERPAVSDPLHEPLLAKETERRTGCNLSVSQQRLLAKVAAGGGRRVPHLRLRGIGASWDGRRAALAGADLEVAPGQVVAVTGPSGSGKSTLLAVVARQLDPTAGRYLVDGRDALRLSLAEVRQLFAIVDDDPHVFATTLRANLHLARPAADDPDLTGALAAAGLGDWFASLPDGLDTRLGAGSRGLSGGERARLSIARALLSGRPVLLLDEPVAHLDHPTAVAVMRDLLAARADRSVVVVSHRPEGLADAHGIIDLAAAAPSPANGPSAPATPGAVATPGAAATPGGAIATTSTSTTPTTTPTTTTTTNPARR</sequence>
<feature type="domain" description="ABC transporter" evidence="9">
    <location>
        <begin position="345"/>
        <end position="580"/>
    </location>
</feature>
<dbReference type="GO" id="GO:0034040">
    <property type="term" value="F:ATPase-coupled lipid transmembrane transporter activity"/>
    <property type="evidence" value="ECO:0007669"/>
    <property type="project" value="TreeGrafter"/>
</dbReference>
<evidence type="ECO:0000256" key="4">
    <source>
        <dbReference type="ARBA" id="ARBA00022840"/>
    </source>
</evidence>
<feature type="domain" description="ABC transmembrane type-1" evidence="10">
    <location>
        <begin position="6"/>
        <end position="264"/>
    </location>
</feature>
<keyword evidence="3" id="KW-0547">Nucleotide-binding</keyword>
<feature type="transmembrane region" description="Helical" evidence="8">
    <location>
        <begin position="227"/>
        <end position="249"/>
    </location>
</feature>
<evidence type="ECO:0000256" key="3">
    <source>
        <dbReference type="ARBA" id="ARBA00022741"/>
    </source>
</evidence>
<dbReference type="CDD" id="cd03228">
    <property type="entry name" value="ABCC_MRP_Like"/>
    <property type="match status" value="1"/>
</dbReference>
<evidence type="ECO:0000313" key="11">
    <source>
        <dbReference type="EMBL" id="SDP57262.1"/>
    </source>
</evidence>
<dbReference type="SUPFAM" id="SSF52540">
    <property type="entry name" value="P-loop containing nucleoside triphosphate hydrolases"/>
    <property type="match status" value="1"/>
</dbReference>
<evidence type="ECO:0000256" key="1">
    <source>
        <dbReference type="ARBA" id="ARBA00004651"/>
    </source>
</evidence>
<keyword evidence="6 8" id="KW-0472">Membrane</keyword>
<dbReference type="GO" id="GO:0140359">
    <property type="term" value="F:ABC-type transporter activity"/>
    <property type="evidence" value="ECO:0007669"/>
    <property type="project" value="InterPro"/>
</dbReference>
<dbReference type="InterPro" id="IPR011527">
    <property type="entry name" value="ABC1_TM_dom"/>
</dbReference>
<dbReference type="SMART" id="SM00382">
    <property type="entry name" value="AAA"/>
    <property type="match status" value="1"/>
</dbReference>